<comment type="caution">
    <text evidence="4">The sequence shown here is derived from an EMBL/GenBank/DDBJ whole genome shotgun (WGS) entry which is preliminary data.</text>
</comment>
<name>A0AAV5L0S7_9ROSI</name>
<dbReference type="GO" id="GO:0035251">
    <property type="term" value="F:UDP-glucosyltransferase activity"/>
    <property type="evidence" value="ECO:0007669"/>
    <property type="project" value="TreeGrafter"/>
</dbReference>
<proteinExistence type="inferred from homology"/>
<evidence type="ECO:0000313" key="4">
    <source>
        <dbReference type="EMBL" id="GKV30447.1"/>
    </source>
</evidence>
<dbReference type="PANTHER" id="PTHR48047">
    <property type="entry name" value="GLYCOSYLTRANSFERASE"/>
    <property type="match status" value="1"/>
</dbReference>
<keyword evidence="3" id="KW-1133">Transmembrane helix</keyword>
<dbReference type="PANTHER" id="PTHR48047:SF229">
    <property type="entry name" value="UDP-GLYCOSYLTRANSFERASE 73C3-RELATED"/>
    <property type="match status" value="1"/>
</dbReference>
<evidence type="ECO:0000313" key="5">
    <source>
        <dbReference type="Proteomes" id="UP001054252"/>
    </source>
</evidence>
<gene>
    <name evidence="4" type="ORF">SLEP1_g39255</name>
</gene>
<keyword evidence="3" id="KW-0812">Transmembrane</keyword>
<keyword evidence="2" id="KW-0808">Transferase</keyword>
<evidence type="ECO:0000256" key="3">
    <source>
        <dbReference type="SAM" id="Phobius"/>
    </source>
</evidence>
<dbReference type="AlphaFoldDB" id="A0AAV5L0S7"/>
<protein>
    <submittedName>
        <fullName evidence="4">Uncharacterized protein</fullName>
    </submittedName>
</protein>
<accession>A0AAV5L0S7</accession>
<evidence type="ECO:0000256" key="2">
    <source>
        <dbReference type="ARBA" id="ARBA00022676"/>
    </source>
</evidence>
<dbReference type="EMBL" id="BPVZ01000086">
    <property type="protein sequence ID" value="GKV30447.1"/>
    <property type="molecule type" value="Genomic_DNA"/>
</dbReference>
<evidence type="ECO:0000256" key="1">
    <source>
        <dbReference type="ARBA" id="ARBA00009995"/>
    </source>
</evidence>
<dbReference type="SUPFAM" id="SSF53756">
    <property type="entry name" value="UDP-Glycosyltransferase/glycogen phosphorylase"/>
    <property type="match status" value="1"/>
</dbReference>
<comment type="similarity">
    <text evidence="1">Belongs to the UDP-glycosyltransferase family.</text>
</comment>
<reference evidence="4 5" key="1">
    <citation type="journal article" date="2021" name="Commun. Biol.">
        <title>The genome of Shorea leprosula (Dipterocarpaceae) highlights the ecological relevance of drought in aseasonal tropical rainforests.</title>
        <authorList>
            <person name="Ng K.K.S."/>
            <person name="Kobayashi M.J."/>
            <person name="Fawcett J.A."/>
            <person name="Hatakeyama M."/>
            <person name="Paape T."/>
            <person name="Ng C.H."/>
            <person name="Ang C.C."/>
            <person name="Tnah L.H."/>
            <person name="Lee C.T."/>
            <person name="Nishiyama T."/>
            <person name="Sese J."/>
            <person name="O'Brien M.J."/>
            <person name="Copetti D."/>
            <person name="Mohd Noor M.I."/>
            <person name="Ong R.C."/>
            <person name="Putra M."/>
            <person name="Sireger I.Z."/>
            <person name="Indrioko S."/>
            <person name="Kosugi Y."/>
            <person name="Izuno A."/>
            <person name="Isagi Y."/>
            <person name="Lee S.L."/>
            <person name="Shimizu K.K."/>
        </authorList>
    </citation>
    <scope>NUCLEOTIDE SEQUENCE [LARGE SCALE GENOMIC DNA]</scope>
    <source>
        <strain evidence="4">214</strain>
    </source>
</reference>
<dbReference type="Proteomes" id="UP001054252">
    <property type="component" value="Unassembled WGS sequence"/>
</dbReference>
<keyword evidence="2" id="KW-0328">Glycosyltransferase</keyword>
<dbReference type="Gene3D" id="3.40.50.2000">
    <property type="entry name" value="Glycogen Phosphorylase B"/>
    <property type="match status" value="1"/>
</dbReference>
<organism evidence="4 5">
    <name type="scientific">Rubroshorea leprosula</name>
    <dbReference type="NCBI Taxonomy" id="152421"/>
    <lineage>
        <taxon>Eukaryota</taxon>
        <taxon>Viridiplantae</taxon>
        <taxon>Streptophyta</taxon>
        <taxon>Embryophyta</taxon>
        <taxon>Tracheophyta</taxon>
        <taxon>Spermatophyta</taxon>
        <taxon>Magnoliopsida</taxon>
        <taxon>eudicotyledons</taxon>
        <taxon>Gunneridae</taxon>
        <taxon>Pentapetalae</taxon>
        <taxon>rosids</taxon>
        <taxon>malvids</taxon>
        <taxon>Malvales</taxon>
        <taxon>Dipterocarpaceae</taxon>
        <taxon>Rubroshorea</taxon>
    </lineage>
</organism>
<sequence>MPHKKRIGTNLPQHHKFSGWILHFCLSLSTKGICSGLPLITWALFADRFCNEKLVVQIAKTGVRSRMEQPMVIGQEEEIGVLVKKEDVKNAIDQLMDGGN</sequence>
<keyword evidence="5" id="KW-1185">Reference proteome</keyword>
<keyword evidence="3" id="KW-0472">Membrane</keyword>
<feature type="transmembrane region" description="Helical" evidence="3">
    <location>
        <begin position="20"/>
        <end position="45"/>
    </location>
</feature>